<protein>
    <submittedName>
        <fullName evidence="1">Alcohol acetyltransferase</fullName>
    </submittedName>
</protein>
<proteinExistence type="predicted"/>
<organism evidence="1">
    <name type="scientific">Saccharomyces cerevisiae</name>
    <name type="common">Baker's yeast</name>
    <dbReference type="NCBI Taxonomy" id="4932"/>
    <lineage>
        <taxon>Eukaryota</taxon>
        <taxon>Fungi</taxon>
        <taxon>Dikarya</taxon>
        <taxon>Ascomycota</taxon>
        <taxon>Saccharomycotina</taxon>
        <taxon>Saccharomycetes</taxon>
        <taxon>Saccharomycetales</taxon>
        <taxon>Saccharomycetaceae</taxon>
        <taxon>Saccharomyces</taxon>
    </lineage>
</organism>
<accession>A0A5J6SFW6</accession>
<dbReference type="PANTHER" id="PTHR28037">
    <property type="entry name" value="ALCOHOL O-ACETYLTRANSFERASE 1-RELATED"/>
    <property type="match status" value="1"/>
</dbReference>
<dbReference type="GO" id="GO:0008080">
    <property type="term" value="F:N-acetyltransferase activity"/>
    <property type="evidence" value="ECO:0007669"/>
    <property type="project" value="TreeGrafter"/>
</dbReference>
<dbReference type="InterPro" id="IPR010828">
    <property type="entry name" value="Atf2/Sli1-like"/>
</dbReference>
<dbReference type="PANTHER" id="PTHR28037:SF1">
    <property type="entry name" value="ALCOHOL O-ACETYLTRANSFERASE 1-RELATED"/>
    <property type="match status" value="1"/>
</dbReference>
<dbReference type="EMBL" id="MK689389">
    <property type="protein sequence ID" value="QFF92332.1"/>
    <property type="molecule type" value="Genomic_DNA"/>
</dbReference>
<keyword evidence="1" id="KW-0808">Transferase</keyword>
<dbReference type="AlphaFoldDB" id="A0A5J6SFW6"/>
<name>A0A5J6SFW6_YEASX</name>
<gene>
    <name evidence="1" type="primary">ATF1</name>
</gene>
<dbReference type="InterPro" id="IPR052058">
    <property type="entry name" value="Alcohol_O-acetyltransferase"/>
</dbReference>
<dbReference type="Pfam" id="PF07247">
    <property type="entry name" value="AATase"/>
    <property type="match status" value="1"/>
</dbReference>
<reference evidence="1" key="1">
    <citation type="submission" date="2019-03" db="EMBL/GenBank/DDBJ databases">
        <title>ATF1 gene sequences of brewing indigenous yeasts of North-Western Himalayas.</title>
        <authorList>
            <person name="Bhushan K."/>
            <person name="Garg M."/>
        </authorList>
    </citation>
    <scope>NUCLEOTIDE SEQUENCE</scope>
    <source>
        <strain evidence="1">GP6</strain>
    </source>
</reference>
<sequence>MNEIDEKNQAPVQQECLKEMIQNGHAGRMGSVEDLYVALNRQNLYRNFCTYGELSDYCTRDQLTLALREICLKNPTLLHIVLPTRWPNHENYYRSSEYYSRPHPVHDYISVLQELKMSGVVLNEQPEYSAVMKQILEEFKNSKGSYTAKIFKLTTTLTIPYFGPTGPSWRLICLPEEHTEKWKKFIFVSNHCMSDGRSSIHFFHDLRDELNNIKTPPKKLDYIFKYEEDYQLLRKLPEPIEKVIDFRPPYLFIPKSLLSGFIYNHLRFSSKGVCMRMDDVEKTDDVVTEIINISPTEFQAIKANIKSNIQGKCTITPFLHVCWFVSLHKWGKFFKPLNFEWLTDIFIPADCRSQLPDDDEMRQMYRYGANVGFIDFTPWISEFDMNDNKEKFWPLIEHYHEVISEALRNKKHLHGLGFNIQGFVQKYVNIDKVMCDRAIGKRRGGTLLSNVGLFNQLEEPDAKYSICDLAFGQFQGSWHQAFSLGVCSTNVKGMNIVVASTKNVVGSQESLEELCSIYKALLLGP</sequence>
<dbReference type="VEuPathDB" id="FungiDB:YOR377W"/>
<evidence type="ECO:0000313" key="1">
    <source>
        <dbReference type="EMBL" id="QFF92332.1"/>
    </source>
</evidence>